<gene>
    <name evidence="2" type="ORF">HZH66_004258</name>
</gene>
<accession>A0A834KEV9</accession>
<sequence length="165" mass="19256">MVQQHPRGPLRDGKFSRRGAERAKRRHASRSDAKDSQETIESSHLVITAITSDNIIGSHQGSSSQHNDDDDDDDDNDDDDDDDDEDDEDDEDDDKDDNRARVHGILELSRRGIRQDHPWWNSRMTEKRNYRNYLGMPRPKKKNKKKNKNKKKKKKSRLSFLSTVE</sequence>
<name>A0A834KEV9_VESVU</name>
<evidence type="ECO:0000313" key="2">
    <source>
        <dbReference type="EMBL" id="KAF7405352.1"/>
    </source>
</evidence>
<protein>
    <submittedName>
        <fullName evidence="2">Uncharacterized protein</fullName>
    </submittedName>
</protein>
<feature type="compositionally biased region" description="Basic and acidic residues" evidence="1">
    <location>
        <begin position="9"/>
        <end position="22"/>
    </location>
</feature>
<feature type="compositionally biased region" description="Basic residues" evidence="1">
    <location>
        <begin position="138"/>
        <end position="157"/>
    </location>
</feature>
<organism evidence="2 3">
    <name type="scientific">Vespula vulgaris</name>
    <name type="common">Yellow jacket</name>
    <name type="synonym">Wasp</name>
    <dbReference type="NCBI Taxonomy" id="7454"/>
    <lineage>
        <taxon>Eukaryota</taxon>
        <taxon>Metazoa</taxon>
        <taxon>Ecdysozoa</taxon>
        <taxon>Arthropoda</taxon>
        <taxon>Hexapoda</taxon>
        <taxon>Insecta</taxon>
        <taxon>Pterygota</taxon>
        <taxon>Neoptera</taxon>
        <taxon>Endopterygota</taxon>
        <taxon>Hymenoptera</taxon>
        <taxon>Apocrita</taxon>
        <taxon>Aculeata</taxon>
        <taxon>Vespoidea</taxon>
        <taxon>Vespidae</taxon>
        <taxon>Vespinae</taxon>
        <taxon>Vespula</taxon>
    </lineage>
</organism>
<evidence type="ECO:0000313" key="3">
    <source>
        <dbReference type="Proteomes" id="UP000614350"/>
    </source>
</evidence>
<proteinExistence type="predicted"/>
<feature type="region of interest" description="Disordered" evidence="1">
    <location>
        <begin position="1"/>
        <end position="165"/>
    </location>
</feature>
<reference evidence="2" key="1">
    <citation type="journal article" date="2020" name="G3 (Bethesda)">
        <title>High-Quality Assemblies for Three Invasive Social Wasps from the &lt;i&gt;Vespula&lt;/i&gt; Genus.</title>
        <authorList>
            <person name="Harrop T.W.R."/>
            <person name="Guhlin J."/>
            <person name="McLaughlin G.M."/>
            <person name="Permina E."/>
            <person name="Stockwell P."/>
            <person name="Gilligan J."/>
            <person name="Le Lec M.F."/>
            <person name="Gruber M.A.M."/>
            <person name="Quinn O."/>
            <person name="Lovegrove M."/>
            <person name="Duncan E.J."/>
            <person name="Remnant E.J."/>
            <person name="Van Eeckhoven J."/>
            <person name="Graham B."/>
            <person name="Knapp R.A."/>
            <person name="Langford K.W."/>
            <person name="Kronenberg Z."/>
            <person name="Press M.O."/>
            <person name="Eacker S.M."/>
            <person name="Wilson-Rankin E.E."/>
            <person name="Purcell J."/>
            <person name="Lester P.J."/>
            <person name="Dearden P.K."/>
        </authorList>
    </citation>
    <scope>NUCLEOTIDE SEQUENCE</scope>
    <source>
        <strain evidence="2">Marl-1</strain>
    </source>
</reference>
<dbReference type="Proteomes" id="UP000614350">
    <property type="component" value="Unassembled WGS sequence"/>
</dbReference>
<feature type="compositionally biased region" description="Polar residues" evidence="1">
    <location>
        <begin position="49"/>
        <end position="65"/>
    </location>
</feature>
<evidence type="ECO:0000256" key="1">
    <source>
        <dbReference type="SAM" id="MobiDB-lite"/>
    </source>
</evidence>
<keyword evidence="3" id="KW-1185">Reference proteome</keyword>
<feature type="compositionally biased region" description="Basic and acidic residues" evidence="1">
    <location>
        <begin position="108"/>
        <end position="117"/>
    </location>
</feature>
<dbReference type="AlphaFoldDB" id="A0A834KEV9"/>
<comment type="caution">
    <text evidence="2">The sequence shown here is derived from an EMBL/GenBank/DDBJ whole genome shotgun (WGS) entry which is preliminary data.</text>
</comment>
<dbReference type="EMBL" id="JACSEA010000003">
    <property type="protein sequence ID" value="KAF7405352.1"/>
    <property type="molecule type" value="Genomic_DNA"/>
</dbReference>
<feature type="compositionally biased region" description="Acidic residues" evidence="1">
    <location>
        <begin position="68"/>
        <end position="95"/>
    </location>
</feature>